<evidence type="ECO:0000256" key="1">
    <source>
        <dbReference type="SAM" id="MobiDB-lite"/>
    </source>
</evidence>
<comment type="caution">
    <text evidence="2">The sequence shown here is derived from an EMBL/GenBank/DDBJ whole genome shotgun (WGS) entry which is preliminary data.</text>
</comment>
<name>A0A7Z9BZL9_9CYAN</name>
<dbReference type="Proteomes" id="UP000184550">
    <property type="component" value="Unassembled WGS sequence"/>
</dbReference>
<gene>
    <name evidence="2" type="ORF">PL8927_760167</name>
</gene>
<accession>A0A7Z9BZL9</accession>
<feature type="compositionally biased region" description="Polar residues" evidence="1">
    <location>
        <begin position="17"/>
        <end position="33"/>
    </location>
</feature>
<dbReference type="AlphaFoldDB" id="A0A7Z9BZL9"/>
<sequence>MAIIYLGCLLPDTSSGTTIERNGKKTNPSSSDLAPNRGLPSQRLTTLLVRSYRTFAPLPFSVISYQLSVIQRFTVYCVQTAMKRLY</sequence>
<proteinExistence type="predicted"/>
<dbReference type="EMBL" id="CZCU02000153">
    <property type="protein sequence ID" value="VXD22905.1"/>
    <property type="molecule type" value="Genomic_DNA"/>
</dbReference>
<keyword evidence="3" id="KW-1185">Reference proteome</keyword>
<reference evidence="2" key="1">
    <citation type="submission" date="2019-10" db="EMBL/GenBank/DDBJ databases">
        <authorList>
            <consortium name="Genoscope - CEA"/>
            <person name="William W."/>
        </authorList>
    </citation>
    <scope>NUCLEOTIDE SEQUENCE [LARGE SCALE GENOMIC DNA]</scope>
    <source>
        <strain evidence="2">BBR_PRJEB10992</strain>
    </source>
</reference>
<organism evidence="2 3">
    <name type="scientific">Planktothrix serta PCC 8927</name>
    <dbReference type="NCBI Taxonomy" id="671068"/>
    <lineage>
        <taxon>Bacteria</taxon>
        <taxon>Bacillati</taxon>
        <taxon>Cyanobacteriota</taxon>
        <taxon>Cyanophyceae</taxon>
        <taxon>Oscillatoriophycideae</taxon>
        <taxon>Oscillatoriales</taxon>
        <taxon>Microcoleaceae</taxon>
        <taxon>Planktothrix</taxon>
    </lineage>
</organism>
<evidence type="ECO:0000313" key="2">
    <source>
        <dbReference type="EMBL" id="VXD22905.1"/>
    </source>
</evidence>
<protein>
    <submittedName>
        <fullName evidence="2">Uncharacterized protein</fullName>
    </submittedName>
</protein>
<evidence type="ECO:0000313" key="3">
    <source>
        <dbReference type="Proteomes" id="UP000184550"/>
    </source>
</evidence>
<feature type="region of interest" description="Disordered" evidence="1">
    <location>
        <begin position="17"/>
        <end position="38"/>
    </location>
</feature>